<dbReference type="EMBL" id="DS178262">
    <property type="protein sequence ID" value="EFP74269.1"/>
    <property type="molecule type" value="Genomic_DNA"/>
</dbReference>
<reference evidence="2" key="2">
    <citation type="journal article" date="2011" name="Proc. Natl. Acad. Sci. U.S.A.">
        <title>Obligate biotrophy features unraveled by the genomic analysis of rust fungi.</title>
        <authorList>
            <person name="Duplessis S."/>
            <person name="Cuomo C.A."/>
            <person name="Lin Y.-C."/>
            <person name="Aerts A."/>
            <person name="Tisserant E."/>
            <person name="Veneault-Fourrey C."/>
            <person name="Joly D.L."/>
            <person name="Hacquard S."/>
            <person name="Amselem J."/>
            <person name="Cantarel B.L."/>
            <person name="Chiu R."/>
            <person name="Coutinho P.M."/>
            <person name="Feau N."/>
            <person name="Field M."/>
            <person name="Frey P."/>
            <person name="Gelhaye E."/>
            <person name="Goldberg J."/>
            <person name="Grabherr M.G."/>
            <person name="Kodira C.D."/>
            <person name="Kohler A."/>
            <person name="Kuees U."/>
            <person name="Lindquist E.A."/>
            <person name="Lucas S.M."/>
            <person name="Mago R."/>
            <person name="Mauceli E."/>
            <person name="Morin E."/>
            <person name="Murat C."/>
            <person name="Pangilinan J.L."/>
            <person name="Park R."/>
            <person name="Pearson M."/>
            <person name="Quesneville H."/>
            <person name="Rouhier N."/>
            <person name="Sakthikumar S."/>
            <person name="Salamov A.A."/>
            <person name="Schmutz J."/>
            <person name="Selles B."/>
            <person name="Shapiro H."/>
            <person name="Tanguay P."/>
            <person name="Tuskan G.A."/>
            <person name="Henrissat B."/>
            <person name="Van de Peer Y."/>
            <person name="Rouze P."/>
            <person name="Ellis J.G."/>
            <person name="Dodds P.N."/>
            <person name="Schein J.E."/>
            <person name="Zhong S."/>
            <person name="Hamelin R.C."/>
            <person name="Grigoriev I.V."/>
            <person name="Szabo L.J."/>
            <person name="Martin F."/>
        </authorList>
    </citation>
    <scope>NUCLEOTIDE SEQUENCE [LARGE SCALE GENOMIC DNA]</scope>
    <source>
        <strain evidence="2">CRL 75-36-700-3 / race SCCL</strain>
    </source>
</reference>
<gene>
    <name evidence="1" type="ORF">PGTG_00225</name>
</gene>
<dbReference type="AlphaFoldDB" id="E3JPS9"/>
<keyword evidence="2" id="KW-1185">Reference proteome</keyword>
<proteinExistence type="predicted"/>
<dbReference type="RefSeq" id="XP_003307275.1">
    <property type="nucleotide sequence ID" value="XM_003307227.1"/>
</dbReference>
<dbReference type="VEuPathDB" id="FungiDB:PGTG_00225"/>
<name>E3JPS9_PUCGT</name>
<reference key="1">
    <citation type="submission" date="2007-01" db="EMBL/GenBank/DDBJ databases">
        <title>The Genome Sequence of Puccinia graminis f. sp. tritici Strain CRL 75-36-700-3.</title>
        <authorList>
            <consortium name="The Broad Institute Genome Sequencing Platform"/>
            <person name="Birren B."/>
            <person name="Lander E."/>
            <person name="Galagan J."/>
            <person name="Nusbaum C."/>
            <person name="Devon K."/>
            <person name="Cuomo C."/>
            <person name="Jaffe D."/>
            <person name="Butler J."/>
            <person name="Alvarez P."/>
            <person name="Gnerre S."/>
            <person name="Grabherr M."/>
            <person name="Mauceli E."/>
            <person name="Brockman W."/>
            <person name="Young S."/>
            <person name="LaButti K."/>
            <person name="Sykes S."/>
            <person name="DeCaprio D."/>
            <person name="Crawford M."/>
            <person name="Koehrsen M."/>
            <person name="Engels R."/>
            <person name="Montgomery P."/>
            <person name="Pearson M."/>
            <person name="Howarth C."/>
            <person name="Larson L."/>
            <person name="White J."/>
            <person name="Zeng Q."/>
            <person name="Kodira C."/>
            <person name="Yandava C."/>
            <person name="Alvarado L."/>
            <person name="O'Leary S."/>
            <person name="Szabo L."/>
            <person name="Dean R."/>
            <person name="Schein J."/>
        </authorList>
    </citation>
    <scope>NUCLEOTIDE SEQUENCE</scope>
    <source>
        <strain>CRL 75-36-700-3</strain>
    </source>
</reference>
<dbReference type="HOGENOM" id="CLU_2484418_0_0_1"/>
<protein>
    <submittedName>
        <fullName evidence="1">Uncharacterized protein</fullName>
    </submittedName>
</protein>
<dbReference type="InParanoid" id="E3JPS9"/>
<accession>E3JPS9</accession>
<organism evidence="1 2">
    <name type="scientific">Puccinia graminis f. sp. tritici (strain CRL 75-36-700-3 / race SCCL)</name>
    <name type="common">Black stem rust fungus</name>
    <dbReference type="NCBI Taxonomy" id="418459"/>
    <lineage>
        <taxon>Eukaryota</taxon>
        <taxon>Fungi</taxon>
        <taxon>Dikarya</taxon>
        <taxon>Basidiomycota</taxon>
        <taxon>Pucciniomycotina</taxon>
        <taxon>Pucciniomycetes</taxon>
        <taxon>Pucciniales</taxon>
        <taxon>Pucciniaceae</taxon>
        <taxon>Puccinia</taxon>
    </lineage>
</organism>
<dbReference type="Proteomes" id="UP000008783">
    <property type="component" value="Unassembled WGS sequence"/>
</dbReference>
<evidence type="ECO:0000313" key="2">
    <source>
        <dbReference type="Proteomes" id="UP000008783"/>
    </source>
</evidence>
<dbReference type="GeneID" id="10527652"/>
<dbReference type="KEGG" id="pgr:PGTG_00225"/>
<evidence type="ECO:0000313" key="1">
    <source>
        <dbReference type="EMBL" id="EFP74269.1"/>
    </source>
</evidence>
<sequence>MTSSGHEKSMPLFRSSASPYQAYRARPVGLGYIFAISSGHWLVNGQRVCVGLLVQVGHRLQYIGMRCSVRVYPPMGLLEDNSELPNR</sequence>